<reference evidence="1" key="1">
    <citation type="submission" date="2020-05" db="EMBL/GenBank/DDBJ databases">
        <title>Mycena genomes resolve the evolution of fungal bioluminescence.</title>
        <authorList>
            <person name="Tsai I.J."/>
        </authorList>
    </citation>
    <scope>NUCLEOTIDE SEQUENCE</scope>
    <source>
        <strain evidence="1">CCC161011</strain>
    </source>
</reference>
<evidence type="ECO:0000313" key="2">
    <source>
        <dbReference type="Proteomes" id="UP000620124"/>
    </source>
</evidence>
<keyword evidence="2" id="KW-1185">Reference proteome</keyword>
<dbReference type="Proteomes" id="UP000620124">
    <property type="component" value="Unassembled WGS sequence"/>
</dbReference>
<comment type="caution">
    <text evidence="1">The sequence shown here is derived from an EMBL/GenBank/DDBJ whole genome shotgun (WGS) entry which is preliminary data.</text>
</comment>
<accession>A0A8H6YCL8</accession>
<name>A0A8H6YCL8_9AGAR</name>
<sequence length="120" mass="13495">MSIDTFKVKSYPSTITRPAVEFLPVVNVYGDFTSPFVNVAQVWFRFVENLVWSCFNASPHKLDGNSAACNIARTFSRSVRLSRSRNSVMLGSMVNWEAASNAFPGKVFIERMIFVFTAVI</sequence>
<dbReference type="AlphaFoldDB" id="A0A8H6YCL8"/>
<evidence type="ECO:0000313" key="1">
    <source>
        <dbReference type="EMBL" id="KAF7355849.1"/>
    </source>
</evidence>
<gene>
    <name evidence="1" type="ORF">MVEN_00913400</name>
</gene>
<organism evidence="1 2">
    <name type="scientific">Mycena venus</name>
    <dbReference type="NCBI Taxonomy" id="2733690"/>
    <lineage>
        <taxon>Eukaryota</taxon>
        <taxon>Fungi</taxon>
        <taxon>Dikarya</taxon>
        <taxon>Basidiomycota</taxon>
        <taxon>Agaricomycotina</taxon>
        <taxon>Agaricomycetes</taxon>
        <taxon>Agaricomycetidae</taxon>
        <taxon>Agaricales</taxon>
        <taxon>Marasmiineae</taxon>
        <taxon>Mycenaceae</taxon>
        <taxon>Mycena</taxon>
    </lineage>
</organism>
<proteinExistence type="predicted"/>
<dbReference type="EMBL" id="JACAZI010000007">
    <property type="protein sequence ID" value="KAF7355849.1"/>
    <property type="molecule type" value="Genomic_DNA"/>
</dbReference>
<protein>
    <submittedName>
        <fullName evidence="1">Uncharacterized protein</fullName>
    </submittedName>
</protein>